<dbReference type="Gramene" id="KQJ86125">
    <property type="protein sequence ID" value="KQJ86125"/>
    <property type="gene ID" value="BRADI_4g03455v3"/>
</dbReference>
<accession>A0A0Q3L199</accession>
<organism evidence="1">
    <name type="scientific">Brachypodium distachyon</name>
    <name type="common">Purple false brome</name>
    <name type="synonym">Trachynia distachya</name>
    <dbReference type="NCBI Taxonomy" id="15368"/>
    <lineage>
        <taxon>Eukaryota</taxon>
        <taxon>Viridiplantae</taxon>
        <taxon>Streptophyta</taxon>
        <taxon>Embryophyta</taxon>
        <taxon>Tracheophyta</taxon>
        <taxon>Spermatophyta</taxon>
        <taxon>Magnoliopsida</taxon>
        <taxon>Liliopsida</taxon>
        <taxon>Poales</taxon>
        <taxon>Poaceae</taxon>
        <taxon>BOP clade</taxon>
        <taxon>Pooideae</taxon>
        <taxon>Stipodae</taxon>
        <taxon>Brachypodieae</taxon>
        <taxon>Brachypodium</taxon>
    </lineage>
</organism>
<keyword evidence="3" id="KW-1185">Reference proteome</keyword>
<evidence type="ECO:0000313" key="2">
    <source>
        <dbReference type="EnsemblPlants" id="KQJ86125"/>
    </source>
</evidence>
<dbReference type="EnsemblPlants" id="KQJ86125">
    <property type="protein sequence ID" value="KQJ86125"/>
    <property type="gene ID" value="BRADI_4g03455v3"/>
</dbReference>
<reference evidence="1 2" key="1">
    <citation type="journal article" date="2010" name="Nature">
        <title>Genome sequencing and analysis of the model grass Brachypodium distachyon.</title>
        <authorList>
            <consortium name="International Brachypodium Initiative"/>
        </authorList>
    </citation>
    <scope>NUCLEOTIDE SEQUENCE [LARGE SCALE GENOMIC DNA]</scope>
    <source>
        <strain evidence="1 2">Bd21</strain>
    </source>
</reference>
<gene>
    <name evidence="1" type="ORF">BRADI_4g03455v3</name>
</gene>
<reference evidence="2" key="3">
    <citation type="submission" date="2018-08" db="UniProtKB">
        <authorList>
            <consortium name="EnsemblPlants"/>
        </authorList>
    </citation>
    <scope>IDENTIFICATION</scope>
    <source>
        <strain evidence="2">cv. Bd21</strain>
    </source>
</reference>
<dbReference type="InParanoid" id="A0A0Q3L199"/>
<sequence>MIPHVGLEPSERRRGKKHHVVSSDVCRCAPCCQTAKVQTTESGWHECKFILELSGLLPVEDRMDAFHMQISWLISTLEF</sequence>
<evidence type="ECO:0000313" key="1">
    <source>
        <dbReference type="EMBL" id="KQJ86125.1"/>
    </source>
</evidence>
<name>A0A0Q3L199_BRADI</name>
<proteinExistence type="predicted"/>
<protein>
    <submittedName>
        <fullName evidence="1 2">Uncharacterized protein</fullName>
    </submittedName>
</protein>
<evidence type="ECO:0000313" key="3">
    <source>
        <dbReference type="Proteomes" id="UP000008810"/>
    </source>
</evidence>
<reference evidence="1" key="2">
    <citation type="submission" date="2017-06" db="EMBL/GenBank/DDBJ databases">
        <title>WGS assembly of Brachypodium distachyon.</title>
        <authorList>
            <consortium name="The International Brachypodium Initiative"/>
            <person name="Lucas S."/>
            <person name="Harmon-Smith M."/>
            <person name="Lail K."/>
            <person name="Tice H."/>
            <person name="Grimwood J."/>
            <person name="Bruce D."/>
            <person name="Barry K."/>
            <person name="Shu S."/>
            <person name="Lindquist E."/>
            <person name="Wang M."/>
            <person name="Pitluck S."/>
            <person name="Vogel J.P."/>
            <person name="Garvin D.F."/>
            <person name="Mockler T.C."/>
            <person name="Schmutz J."/>
            <person name="Rokhsar D."/>
            <person name="Bevan M.W."/>
        </authorList>
    </citation>
    <scope>NUCLEOTIDE SEQUENCE</scope>
    <source>
        <strain evidence="1">Bd21</strain>
    </source>
</reference>
<dbReference type="EMBL" id="CM000883">
    <property type="protein sequence ID" value="KQJ86125.1"/>
    <property type="molecule type" value="Genomic_DNA"/>
</dbReference>
<dbReference type="AlphaFoldDB" id="A0A0Q3L199"/>
<dbReference type="Proteomes" id="UP000008810">
    <property type="component" value="Chromosome 4"/>
</dbReference>